<evidence type="ECO:0000259" key="17">
    <source>
        <dbReference type="PROSITE" id="PS51481"/>
    </source>
</evidence>
<feature type="domain" description="DhaL" evidence="16">
    <location>
        <begin position="333"/>
        <end position="523"/>
    </location>
</feature>
<keyword evidence="9" id="KW-0170">Cobalt</keyword>
<dbReference type="EC" id="4.6.1.15" evidence="3"/>
<evidence type="ECO:0000256" key="3">
    <source>
        <dbReference type="ARBA" id="ARBA00012578"/>
    </source>
</evidence>
<dbReference type="GO" id="GO:0019563">
    <property type="term" value="P:glycerol catabolic process"/>
    <property type="evidence" value="ECO:0007669"/>
    <property type="project" value="TreeGrafter"/>
</dbReference>
<keyword evidence="6" id="KW-0547">Nucleotide-binding</keyword>
<dbReference type="AlphaFoldDB" id="A0A915E1I5"/>
<dbReference type="FunFam" id="1.25.40.340:FF:000002">
    <property type="entry name" value="Dihydroxyacetone kinase, L subunit"/>
    <property type="match status" value="1"/>
</dbReference>
<evidence type="ECO:0000256" key="15">
    <source>
        <dbReference type="ARBA" id="ARBA00048898"/>
    </source>
</evidence>
<comment type="catalytic activity">
    <reaction evidence="14">
        <text>FAD = riboflavin cyclic-4',5'-phosphate + AMP + H(+)</text>
        <dbReference type="Rhea" id="RHEA:13729"/>
        <dbReference type="ChEBI" id="CHEBI:15378"/>
        <dbReference type="ChEBI" id="CHEBI:57692"/>
        <dbReference type="ChEBI" id="CHEBI:76202"/>
        <dbReference type="ChEBI" id="CHEBI:456215"/>
        <dbReference type="EC" id="4.6.1.15"/>
    </reaction>
</comment>
<evidence type="ECO:0000256" key="10">
    <source>
        <dbReference type="ARBA" id="ARBA00032426"/>
    </source>
</evidence>
<evidence type="ECO:0000256" key="14">
    <source>
        <dbReference type="ARBA" id="ARBA00048526"/>
    </source>
</evidence>
<evidence type="ECO:0000256" key="7">
    <source>
        <dbReference type="ARBA" id="ARBA00022777"/>
    </source>
</evidence>
<keyword evidence="7" id="KW-0418">Kinase</keyword>
<evidence type="ECO:0000256" key="13">
    <source>
        <dbReference type="ARBA" id="ARBA00047974"/>
    </source>
</evidence>
<dbReference type="Gene3D" id="1.25.40.340">
    <property type="match status" value="1"/>
</dbReference>
<dbReference type="Proteomes" id="UP000887574">
    <property type="component" value="Unplaced"/>
</dbReference>
<evidence type="ECO:0000256" key="1">
    <source>
        <dbReference type="ARBA" id="ARBA00012107"/>
    </source>
</evidence>
<dbReference type="Gene3D" id="3.40.50.10440">
    <property type="entry name" value="Dihydroxyacetone kinase, domain 1"/>
    <property type="match status" value="1"/>
</dbReference>
<dbReference type="EC" id="2.7.1.28" evidence="2"/>
<comment type="catalytic activity">
    <reaction evidence="13">
        <text>D-glyceraldehyde + ATP = D-glyceraldehyde 3-phosphate + ADP + H(+)</text>
        <dbReference type="Rhea" id="RHEA:13941"/>
        <dbReference type="ChEBI" id="CHEBI:15378"/>
        <dbReference type="ChEBI" id="CHEBI:17378"/>
        <dbReference type="ChEBI" id="CHEBI:30616"/>
        <dbReference type="ChEBI" id="CHEBI:59776"/>
        <dbReference type="ChEBI" id="CHEBI:456216"/>
        <dbReference type="EC" id="2.7.1.28"/>
    </reaction>
</comment>
<protein>
    <recommendedName>
        <fullName evidence="4">Triokinase/FMN cyclase</fullName>
        <ecNumber evidence="2">2.7.1.28</ecNumber>
        <ecNumber evidence="1">2.7.1.29</ecNumber>
        <ecNumber evidence="3">4.6.1.15</ecNumber>
    </recommendedName>
    <alternativeName>
        <fullName evidence="10">Bifunctional ATP-dependent dihydroxyacetone kinase/FAD-AMP lyase (cyclizing)</fullName>
    </alternativeName>
</protein>
<dbReference type="EC" id="2.7.1.29" evidence="1"/>
<dbReference type="InterPro" id="IPR050861">
    <property type="entry name" value="Dihydroxyacetone_Kinase"/>
</dbReference>
<dbReference type="GO" id="GO:0005524">
    <property type="term" value="F:ATP binding"/>
    <property type="evidence" value="ECO:0007669"/>
    <property type="project" value="UniProtKB-KW"/>
</dbReference>
<dbReference type="PANTHER" id="PTHR28629:SF4">
    <property type="entry name" value="TRIOKINASE_FMN CYCLASE"/>
    <property type="match status" value="1"/>
</dbReference>
<proteinExistence type="predicted"/>
<comment type="catalytic activity">
    <reaction evidence="15">
        <text>dihydroxyacetone + ATP = dihydroxyacetone phosphate + ADP + H(+)</text>
        <dbReference type="Rhea" id="RHEA:15773"/>
        <dbReference type="ChEBI" id="CHEBI:15378"/>
        <dbReference type="ChEBI" id="CHEBI:16016"/>
        <dbReference type="ChEBI" id="CHEBI:30616"/>
        <dbReference type="ChEBI" id="CHEBI:57642"/>
        <dbReference type="ChEBI" id="CHEBI:456216"/>
        <dbReference type="EC" id="2.7.1.29"/>
    </reaction>
</comment>
<dbReference type="SUPFAM" id="SSF101473">
    <property type="entry name" value="DhaL-like"/>
    <property type="match status" value="1"/>
</dbReference>
<dbReference type="GO" id="GO:0050354">
    <property type="term" value="F:triokinase activity"/>
    <property type="evidence" value="ECO:0007669"/>
    <property type="project" value="UniProtKB-EC"/>
</dbReference>
<accession>A0A915E1I5</accession>
<keyword evidence="8" id="KW-0067">ATP-binding</keyword>
<dbReference type="InterPro" id="IPR036117">
    <property type="entry name" value="DhaL_dom_sf"/>
</dbReference>
<dbReference type="GO" id="GO:0034012">
    <property type="term" value="F:FAD-AMP lyase (cyclizing) activity"/>
    <property type="evidence" value="ECO:0007669"/>
    <property type="project" value="UniProtKB-EC"/>
</dbReference>
<dbReference type="InterPro" id="IPR004007">
    <property type="entry name" value="DhaL_dom"/>
</dbReference>
<evidence type="ECO:0000256" key="8">
    <source>
        <dbReference type="ARBA" id="ARBA00022840"/>
    </source>
</evidence>
<dbReference type="GO" id="GO:0005829">
    <property type="term" value="C:cytosol"/>
    <property type="evidence" value="ECO:0007669"/>
    <property type="project" value="TreeGrafter"/>
</dbReference>
<comment type="function">
    <text evidence="11">Catalyzes both the phosphorylation of dihydroxyacetone and of glyceraldehyde, and the splitting of ribonucleoside diphosphate-X compounds among which FAD is the best substrate. Represses IFIH1-mediated cellular antiviral response.</text>
</comment>
<dbReference type="PROSITE" id="PS51481">
    <property type="entry name" value="DHAK"/>
    <property type="match status" value="1"/>
</dbReference>
<evidence type="ECO:0000256" key="4">
    <source>
        <dbReference type="ARBA" id="ARBA00018932"/>
    </source>
</evidence>
<dbReference type="FunFam" id="3.40.50.10440:FF:000001">
    <property type="entry name" value="Dihydroxyacetone kinase, DhaK subunit"/>
    <property type="match status" value="1"/>
</dbReference>
<dbReference type="PROSITE" id="PS51480">
    <property type="entry name" value="DHAL"/>
    <property type="match status" value="1"/>
</dbReference>
<dbReference type="WBParaSite" id="jg25958">
    <property type="protein sequence ID" value="jg25958"/>
    <property type="gene ID" value="jg25958"/>
</dbReference>
<evidence type="ECO:0000313" key="19">
    <source>
        <dbReference type="WBParaSite" id="jg25958"/>
    </source>
</evidence>
<dbReference type="SUPFAM" id="SSF82549">
    <property type="entry name" value="DAK1/DegV-like"/>
    <property type="match status" value="1"/>
</dbReference>
<reference evidence="19" key="1">
    <citation type="submission" date="2022-11" db="UniProtKB">
        <authorList>
            <consortium name="WormBaseParasite"/>
        </authorList>
    </citation>
    <scope>IDENTIFICATION</scope>
</reference>
<dbReference type="Pfam" id="PF02733">
    <property type="entry name" value="Dak1"/>
    <property type="match status" value="1"/>
</dbReference>
<organism evidence="18 19">
    <name type="scientific">Ditylenchus dipsaci</name>
    <dbReference type="NCBI Taxonomy" id="166011"/>
    <lineage>
        <taxon>Eukaryota</taxon>
        <taxon>Metazoa</taxon>
        <taxon>Ecdysozoa</taxon>
        <taxon>Nematoda</taxon>
        <taxon>Chromadorea</taxon>
        <taxon>Rhabditida</taxon>
        <taxon>Tylenchina</taxon>
        <taxon>Tylenchomorpha</taxon>
        <taxon>Sphaerularioidea</taxon>
        <taxon>Anguinidae</taxon>
        <taxon>Anguininae</taxon>
        <taxon>Ditylenchus</taxon>
    </lineage>
</organism>
<evidence type="ECO:0000313" key="18">
    <source>
        <dbReference type="Proteomes" id="UP000887574"/>
    </source>
</evidence>
<dbReference type="SMART" id="SM01120">
    <property type="entry name" value="Dak2"/>
    <property type="match status" value="1"/>
</dbReference>
<dbReference type="InterPro" id="IPR004006">
    <property type="entry name" value="DhaK_dom"/>
</dbReference>
<evidence type="ECO:0000256" key="9">
    <source>
        <dbReference type="ARBA" id="ARBA00023285"/>
    </source>
</evidence>
<dbReference type="GO" id="GO:0004371">
    <property type="term" value="F:glycerone kinase activity"/>
    <property type="evidence" value="ECO:0007669"/>
    <property type="project" value="UniProtKB-EC"/>
</dbReference>
<keyword evidence="5" id="KW-0808">Transferase</keyword>
<dbReference type="Pfam" id="PF02734">
    <property type="entry name" value="Dak2"/>
    <property type="match status" value="1"/>
</dbReference>
<name>A0A915E1I5_9BILA</name>
<evidence type="ECO:0000256" key="2">
    <source>
        <dbReference type="ARBA" id="ARBA00012110"/>
    </source>
</evidence>
<comment type="subunit">
    <text evidence="12">Homodimer. Interacts with IFIH1 (via the CARD domains), the interaction is inhibited by viral infection.</text>
</comment>
<evidence type="ECO:0000256" key="11">
    <source>
        <dbReference type="ARBA" id="ARBA00045490"/>
    </source>
</evidence>
<feature type="domain" description="DhaK" evidence="17">
    <location>
        <begin position="12"/>
        <end position="348"/>
    </location>
</feature>
<evidence type="ECO:0000256" key="5">
    <source>
        <dbReference type="ARBA" id="ARBA00022679"/>
    </source>
</evidence>
<evidence type="ECO:0000256" key="12">
    <source>
        <dbReference type="ARBA" id="ARBA00046681"/>
    </source>
</evidence>
<dbReference type="PANTHER" id="PTHR28629">
    <property type="entry name" value="TRIOKINASE/FMN CYCLASE"/>
    <property type="match status" value="1"/>
</dbReference>
<evidence type="ECO:0000259" key="16">
    <source>
        <dbReference type="PROSITE" id="PS51480"/>
    </source>
</evidence>
<evidence type="ECO:0000256" key="6">
    <source>
        <dbReference type="ARBA" id="ARBA00022741"/>
    </source>
</evidence>
<keyword evidence="18" id="KW-1185">Reference proteome</keyword>
<dbReference type="Gene3D" id="3.30.1180.20">
    <property type="entry name" value="Dihydroxyacetone kinase, domain 2"/>
    <property type="match status" value="2"/>
</dbReference>
<sequence>MASESRKKFINHPENVVTDALKGLVASDQSVCFHPHNRRIILRKDYENLKTSKVTLVCGGGSGHEPFAAGFVGQNGLSAAVCGDVFASPPSNHVSDAIRAVNSSNGTILVVINYTGDRLHFGMAVERLKASAGNNQTKLQLVYVDDDVALEGDNEGVGRRGLAGAAILLHILGVMVDQQAVDFKQALSSANKLIANLGTLGVSLYPCAIPGKAAMFQLDSQEMEFGLGIHGESGLQRCRMQTASQIVDTILHKLVNSTRLKLSKEDRLGEIIQWMLEHGHKVERLIVGTLMSSLDGHGLSVTVLKVADDDWLTCLDKDSAIFKHWKVQEGTEKTIERCLTNSCKLISDNHEELNRLDRSCGDGDCGTSLDSAAKAIQKATQNNQLDFCHPKILFLQLSQIFEEAIGGTSGALYALLLGAASKAFEESAQSKDFKEALKLGLDAVVYYGHAQPGHRTMVDPLNAAVENSSEDWDHIVQSVEQAALDTSRMQAKSGRASYTSTQHQQEIDPGAKAVALWFRAIYDEYCKSIVGTA</sequence>